<feature type="compositionally biased region" description="Low complexity" evidence="1">
    <location>
        <begin position="83"/>
        <end position="107"/>
    </location>
</feature>
<dbReference type="AlphaFoldDB" id="A0A023EL08"/>
<dbReference type="EMBL" id="GAPW01003721">
    <property type="protein sequence ID" value="JAC09877.1"/>
    <property type="molecule type" value="mRNA"/>
</dbReference>
<proteinExistence type="evidence at transcript level"/>
<feature type="compositionally biased region" description="Polar residues" evidence="1">
    <location>
        <begin position="202"/>
        <end position="230"/>
    </location>
</feature>
<feature type="non-terminal residue" evidence="2">
    <location>
        <position position="247"/>
    </location>
</feature>
<feature type="region of interest" description="Disordered" evidence="1">
    <location>
        <begin position="75"/>
        <end position="142"/>
    </location>
</feature>
<feature type="region of interest" description="Disordered" evidence="1">
    <location>
        <begin position="202"/>
        <end position="247"/>
    </location>
</feature>
<accession>A0A023EL08</accession>
<name>A0A023EL08_AEDAL</name>
<organism evidence="2">
    <name type="scientific">Aedes albopictus</name>
    <name type="common">Asian tiger mosquito</name>
    <name type="synonym">Stegomyia albopicta</name>
    <dbReference type="NCBI Taxonomy" id="7160"/>
    <lineage>
        <taxon>Eukaryota</taxon>
        <taxon>Metazoa</taxon>
        <taxon>Ecdysozoa</taxon>
        <taxon>Arthropoda</taxon>
        <taxon>Hexapoda</taxon>
        <taxon>Insecta</taxon>
        <taxon>Pterygota</taxon>
        <taxon>Neoptera</taxon>
        <taxon>Endopterygota</taxon>
        <taxon>Diptera</taxon>
        <taxon>Nematocera</taxon>
        <taxon>Culicoidea</taxon>
        <taxon>Culicidae</taxon>
        <taxon>Culicinae</taxon>
        <taxon>Aedini</taxon>
        <taxon>Aedes</taxon>
        <taxon>Stegomyia</taxon>
    </lineage>
</organism>
<dbReference type="VEuPathDB" id="VectorBase:AALFPA_072139"/>
<protein>
    <submittedName>
        <fullName evidence="2">Putative basic-leucine zipper bzip transcription factor</fullName>
    </submittedName>
</protein>
<feature type="compositionally biased region" description="Low complexity" evidence="1">
    <location>
        <begin position="115"/>
        <end position="133"/>
    </location>
</feature>
<reference evidence="2" key="1">
    <citation type="journal article" date="2014" name="PLoS Negl. Trop. Dis.">
        <title>Identification and characterization of seminal fluid proteins in the Asian tiger mosquito, Aedes albopictus.</title>
        <authorList>
            <person name="Boes K.E."/>
            <person name="Ribeiro J.M."/>
            <person name="Wong A."/>
            <person name="Harrington L.C."/>
            <person name="Wolfner M.F."/>
            <person name="Sirot L.K."/>
        </authorList>
    </citation>
    <scope>NUCLEOTIDE SEQUENCE</scope>
    <source>
        <tissue evidence="2">Reproductive organs</tissue>
    </source>
</reference>
<feature type="non-terminal residue" evidence="2">
    <location>
        <position position="1"/>
    </location>
</feature>
<dbReference type="VEuPathDB" id="VectorBase:AALF006465"/>
<sequence length="247" mass="27610">GDKIRHFYRIKLLFLVINLCNINPFRILHSETNSHQCSACQYCLFFSFLSPSLFDFLPGAKYRSQFNNNNNFDVAHNKSDGVSRNNNSNNNNLSSTMSSSYRNGSSSRTEAYQTSYGSSSNSNSNMINNNCSNHDSQSNTEDLYENGEEVLDLGDLDLSQLRLSKKDLEALSSITPSLSQRVQEQLLAQLPPQQAKKLSRTLSMQNGNSISNPYSTTTKLYKRSSSSSAGRTADDSRDSITPTNDMF</sequence>
<dbReference type="VEuPathDB" id="VectorBase:AALC636_014009"/>
<evidence type="ECO:0000256" key="1">
    <source>
        <dbReference type="SAM" id="MobiDB-lite"/>
    </source>
</evidence>
<evidence type="ECO:0000313" key="2">
    <source>
        <dbReference type="EMBL" id="JAC09877.1"/>
    </source>
</evidence>